<dbReference type="EMBL" id="AE010300">
    <property type="protein sequence ID" value="ADE44174.1"/>
    <property type="molecule type" value="Genomic_DNA"/>
</dbReference>
<dbReference type="HOGENOM" id="CLU_1883196_0_0_12"/>
<evidence type="ECO:0000313" key="2">
    <source>
        <dbReference type="Proteomes" id="UP000001408"/>
    </source>
</evidence>
<accession>D4YW23</accession>
<gene>
    <name evidence="1" type="ORF">LA_0853a</name>
</gene>
<dbReference type="EnsemblBacteria" id="ADE44174">
    <property type="protein sequence ID" value="ADE44174"/>
    <property type="gene ID" value="LA_0853a"/>
</dbReference>
<name>D4YW23_LEPIN</name>
<dbReference type="PaxDb" id="189518-LA_0853a"/>
<dbReference type="Proteomes" id="UP000001408">
    <property type="component" value="Chromosome I"/>
</dbReference>
<dbReference type="AlphaFoldDB" id="D4YW23"/>
<dbReference type="InParanoid" id="D4YW23"/>
<sequence>MTITTPSGTLRVTSSRPFGRVIPLVTSPIGSGSAAISRTAEAIEKILFSFKSKRSINAEESFFSFPSFRSNSLAKSISALRFSNRSAKLKRTLFFLEEESCFRTFEAFLAREHKSCTYSISFINYFLRFRFYFYG</sequence>
<protein>
    <submittedName>
        <fullName evidence="1">Uncharacterized protein</fullName>
    </submittedName>
</protein>
<dbReference type="KEGG" id="lil:LA_0853a"/>
<keyword evidence="2" id="KW-1185">Reference proteome</keyword>
<proteinExistence type="predicted"/>
<evidence type="ECO:0000313" key="1">
    <source>
        <dbReference type="EMBL" id="ADE44174.1"/>
    </source>
</evidence>
<organism evidence="1 2">
    <name type="scientific">Leptospira interrogans serogroup Icterohaemorrhagiae serovar Lai (strain 56601)</name>
    <dbReference type="NCBI Taxonomy" id="189518"/>
    <lineage>
        <taxon>Bacteria</taxon>
        <taxon>Pseudomonadati</taxon>
        <taxon>Spirochaetota</taxon>
        <taxon>Spirochaetia</taxon>
        <taxon>Leptospirales</taxon>
        <taxon>Leptospiraceae</taxon>
        <taxon>Leptospira</taxon>
    </lineage>
</organism>
<reference evidence="1 2" key="1">
    <citation type="journal article" date="2003" name="Nature">
        <title>Unique physiological and pathogenic features of Leptospira interrogans revealed by whole-genome sequencing.</title>
        <authorList>
            <person name="Ren S.X."/>
            <person name="Fu G."/>
            <person name="Jiang X.G."/>
            <person name="Zeng R."/>
            <person name="Miao Y.G."/>
            <person name="Xu H."/>
            <person name="Zhang Y.X."/>
            <person name="Xiong H."/>
            <person name="Lu G."/>
            <person name="Lu L.F."/>
            <person name="Jiang H.Q."/>
            <person name="Jia J."/>
            <person name="Tu Y.F."/>
            <person name="Jiang J.X."/>
            <person name="Gu W.Y."/>
            <person name="Zhang Y.Q."/>
            <person name="Cai Z."/>
            <person name="Sheng H.H."/>
            <person name="Yin H.F."/>
            <person name="Zhang Y."/>
            <person name="Zhu G.F."/>
            <person name="Wan M."/>
            <person name="Huang H.L."/>
            <person name="Qian Z."/>
            <person name="Wang S.Y."/>
            <person name="Ma W."/>
            <person name="Yao Z.J."/>
            <person name="Shen Y."/>
            <person name="Qiang B.Q."/>
            <person name="Xia Q.C."/>
            <person name="Guo X.K."/>
            <person name="Danchin A."/>
            <person name="Saint Girons I."/>
            <person name="Somerville R.L."/>
            <person name="Wen Y.M."/>
            <person name="Shi M.H."/>
            <person name="Chen Z."/>
            <person name="Xu J.G."/>
            <person name="Zhao G.P."/>
        </authorList>
    </citation>
    <scope>NUCLEOTIDE SEQUENCE [LARGE SCALE GENOMIC DNA]</scope>
    <source>
        <strain evidence="1 2">56601</strain>
    </source>
</reference>